<reference evidence="1" key="1">
    <citation type="submission" date="2020-05" db="EMBL/GenBank/DDBJ databases">
        <authorList>
            <person name="Chiriac C."/>
            <person name="Salcher M."/>
            <person name="Ghai R."/>
            <person name="Kavagutti S V."/>
        </authorList>
    </citation>
    <scope>NUCLEOTIDE SEQUENCE</scope>
</reference>
<protein>
    <submittedName>
        <fullName evidence="1">Unannotated protein</fullName>
    </submittedName>
</protein>
<dbReference type="EMBL" id="CAEZTX010000101">
    <property type="protein sequence ID" value="CAB4586555.1"/>
    <property type="molecule type" value="Genomic_DNA"/>
</dbReference>
<sequence>MAIVAGTAPCARTISSTSMATLRFEGRGSPWLMIVDSSATIGAPDFRAAATSVE</sequence>
<evidence type="ECO:0000313" key="1">
    <source>
        <dbReference type="EMBL" id="CAB4586555.1"/>
    </source>
</evidence>
<proteinExistence type="predicted"/>
<name>A0A6J6FGU8_9ZZZZ</name>
<gene>
    <name evidence="1" type="ORF">UFOPK1755_00861</name>
</gene>
<dbReference type="AlphaFoldDB" id="A0A6J6FGU8"/>
<organism evidence="1">
    <name type="scientific">freshwater metagenome</name>
    <dbReference type="NCBI Taxonomy" id="449393"/>
    <lineage>
        <taxon>unclassified sequences</taxon>
        <taxon>metagenomes</taxon>
        <taxon>ecological metagenomes</taxon>
    </lineage>
</organism>
<accession>A0A6J6FGU8</accession>